<name>A0ABW2D1U0_9ACTN</name>
<feature type="transmembrane region" description="Helical" evidence="1">
    <location>
        <begin position="244"/>
        <end position="264"/>
    </location>
</feature>
<feature type="transmembrane region" description="Helical" evidence="1">
    <location>
        <begin position="137"/>
        <end position="157"/>
    </location>
</feature>
<comment type="caution">
    <text evidence="2">The sequence shown here is derived from an EMBL/GenBank/DDBJ whole genome shotgun (WGS) entry which is preliminary data.</text>
</comment>
<dbReference type="RefSeq" id="WP_382353214.1">
    <property type="nucleotide sequence ID" value="NZ_JBHMBP010000004.1"/>
</dbReference>
<proteinExistence type="predicted"/>
<feature type="transmembrane region" description="Helical" evidence="1">
    <location>
        <begin position="41"/>
        <end position="63"/>
    </location>
</feature>
<evidence type="ECO:0000313" key="2">
    <source>
        <dbReference type="EMBL" id="MFC6956006.1"/>
    </source>
</evidence>
<dbReference type="EMBL" id="JBHSYS010000001">
    <property type="protein sequence ID" value="MFC6956006.1"/>
    <property type="molecule type" value="Genomic_DNA"/>
</dbReference>
<dbReference type="Pfam" id="PF06182">
    <property type="entry name" value="ABC2_membrane_6"/>
    <property type="match status" value="1"/>
</dbReference>
<dbReference type="InterPro" id="IPR010390">
    <property type="entry name" value="ABC-2_transporter-like"/>
</dbReference>
<keyword evidence="1" id="KW-1133">Transmembrane helix</keyword>
<keyword evidence="3" id="KW-1185">Reference proteome</keyword>
<protein>
    <submittedName>
        <fullName evidence="2">ABC transporter permease</fullName>
    </submittedName>
</protein>
<dbReference type="PANTHER" id="PTHR36833:SF1">
    <property type="entry name" value="INTEGRAL MEMBRANE TRANSPORT PROTEIN"/>
    <property type="match status" value="1"/>
</dbReference>
<reference evidence="3" key="1">
    <citation type="journal article" date="2019" name="Int. J. Syst. Evol. Microbiol.">
        <title>The Global Catalogue of Microorganisms (GCM) 10K type strain sequencing project: providing services to taxonomists for standard genome sequencing and annotation.</title>
        <authorList>
            <consortium name="The Broad Institute Genomics Platform"/>
            <consortium name="The Broad Institute Genome Sequencing Center for Infectious Disease"/>
            <person name="Wu L."/>
            <person name="Ma J."/>
        </authorList>
    </citation>
    <scope>NUCLEOTIDE SEQUENCE [LARGE SCALE GENOMIC DNA]</scope>
    <source>
        <strain evidence="3">KACC 12634</strain>
    </source>
</reference>
<gene>
    <name evidence="2" type="ORF">ACFQS3_02225</name>
</gene>
<dbReference type="PANTHER" id="PTHR36833">
    <property type="entry name" value="SLR0610 PROTEIN-RELATED"/>
    <property type="match status" value="1"/>
</dbReference>
<feature type="transmembrane region" description="Helical" evidence="1">
    <location>
        <begin position="83"/>
        <end position="106"/>
    </location>
</feature>
<accession>A0ABW2D1U0</accession>
<organism evidence="2 3">
    <name type="scientific">Glycomyces mayteni</name>
    <dbReference type="NCBI Taxonomy" id="543887"/>
    <lineage>
        <taxon>Bacteria</taxon>
        <taxon>Bacillati</taxon>
        <taxon>Actinomycetota</taxon>
        <taxon>Actinomycetes</taxon>
        <taxon>Glycomycetales</taxon>
        <taxon>Glycomycetaceae</taxon>
        <taxon>Glycomyces</taxon>
    </lineage>
</organism>
<feature type="transmembrane region" description="Helical" evidence="1">
    <location>
        <begin position="163"/>
        <end position="186"/>
    </location>
</feature>
<keyword evidence="1" id="KW-0472">Membrane</keyword>
<keyword evidence="1" id="KW-0812">Transmembrane</keyword>
<sequence>MADTMLRGEPLRANTVRHVGGVYGRSLLAQIRAITEYPADFWVMASAGVMWNVLQFAFITVLFNAVPDVAGWRYHEMLMLSGLLIVASGSTALLCDGVWSTGTYVLKGEIDYRITRPAPVVVQVATSHIGMQGFGEVGVGLVVVAYGWIGAGMGAAAIPAGVLGLACAIVIECSLITMLSAVCFWIKGTNSVFAFVMLDLQHNAMTLPLGLFPAAVRIVTMFVLPVAFVNFVPVAVLTGHLGPWWLIGPPVAAAASALGALGVYRLGLRSYDSSGH</sequence>
<evidence type="ECO:0000313" key="3">
    <source>
        <dbReference type="Proteomes" id="UP001596470"/>
    </source>
</evidence>
<evidence type="ECO:0000256" key="1">
    <source>
        <dbReference type="SAM" id="Phobius"/>
    </source>
</evidence>
<dbReference type="Proteomes" id="UP001596470">
    <property type="component" value="Unassembled WGS sequence"/>
</dbReference>
<feature type="transmembrane region" description="Helical" evidence="1">
    <location>
        <begin position="207"/>
        <end position="232"/>
    </location>
</feature>